<proteinExistence type="predicted"/>
<protein>
    <recommendedName>
        <fullName evidence="4">DUF1640 domain-containing protein</fullName>
    </recommendedName>
</protein>
<keyword evidence="1" id="KW-0812">Transmembrane</keyword>
<keyword evidence="1" id="KW-0472">Membrane</keyword>
<gene>
    <name evidence="2" type="ORF">NX774_17230</name>
</gene>
<sequence>MATESTETTANRHDDPYQLDRRLTILETRFDTILPTLATKTDLAELKAELRAEFGGVSRWMFALLVTMVLGFAGMFATILTLLRH</sequence>
<organism evidence="2 3">
    <name type="scientific">Massilia agilis</name>
    <dbReference type="NCBI Taxonomy" id="1811226"/>
    <lineage>
        <taxon>Bacteria</taxon>
        <taxon>Pseudomonadati</taxon>
        <taxon>Pseudomonadota</taxon>
        <taxon>Betaproteobacteria</taxon>
        <taxon>Burkholderiales</taxon>
        <taxon>Oxalobacteraceae</taxon>
        <taxon>Telluria group</taxon>
        <taxon>Massilia</taxon>
    </lineage>
</organism>
<evidence type="ECO:0000313" key="3">
    <source>
        <dbReference type="Proteomes" id="UP001206126"/>
    </source>
</evidence>
<evidence type="ECO:0000256" key="1">
    <source>
        <dbReference type="SAM" id="Phobius"/>
    </source>
</evidence>
<name>A0ABT2DEB0_9BURK</name>
<dbReference type="EMBL" id="JANUHB010000004">
    <property type="protein sequence ID" value="MCS0809667.1"/>
    <property type="molecule type" value="Genomic_DNA"/>
</dbReference>
<dbReference type="Proteomes" id="UP001206126">
    <property type="component" value="Unassembled WGS sequence"/>
</dbReference>
<comment type="caution">
    <text evidence="2">The sequence shown here is derived from an EMBL/GenBank/DDBJ whole genome shotgun (WGS) entry which is preliminary data.</text>
</comment>
<keyword evidence="3" id="KW-1185">Reference proteome</keyword>
<evidence type="ECO:0008006" key="4">
    <source>
        <dbReference type="Google" id="ProtNLM"/>
    </source>
</evidence>
<feature type="transmembrane region" description="Helical" evidence="1">
    <location>
        <begin position="60"/>
        <end position="83"/>
    </location>
</feature>
<evidence type="ECO:0000313" key="2">
    <source>
        <dbReference type="EMBL" id="MCS0809667.1"/>
    </source>
</evidence>
<reference evidence="2 3" key="1">
    <citation type="submission" date="2022-08" db="EMBL/GenBank/DDBJ databases">
        <title>Reclassification of Massilia species as members of the genera Telluria, Duganella, Pseudoduganella, Mokoshia gen. nov. and Zemynaea gen. nov. using orthogonal and non-orthogonal genome-based approaches.</title>
        <authorList>
            <person name="Bowman J.P."/>
        </authorList>
    </citation>
    <scope>NUCLEOTIDE SEQUENCE [LARGE SCALE GENOMIC DNA]</scope>
    <source>
        <strain evidence="2 3">JCM 31605</strain>
    </source>
</reference>
<dbReference type="RefSeq" id="WP_258823494.1">
    <property type="nucleotide sequence ID" value="NZ_JANUHB010000004.1"/>
</dbReference>
<keyword evidence="1" id="KW-1133">Transmembrane helix</keyword>
<accession>A0ABT2DEB0</accession>